<comment type="caution">
    <text evidence="9">The sequence shown here is derived from an EMBL/GenBank/DDBJ whole genome shotgun (WGS) entry which is preliminary data.</text>
</comment>
<dbReference type="NCBIfam" id="TIGR00688">
    <property type="entry name" value="rarD"/>
    <property type="match status" value="1"/>
</dbReference>
<keyword evidence="7 8" id="KW-0472">Membrane</keyword>
<evidence type="ECO:0000256" key="2">
    <source>
        <dbReference type="ARBA" id="ARBA00007362"/>
    </source>
</evidence>
<evidence type="ECO:0000256" key="5">
    <source>
        <dbReference type="ARBA" id="ARBA00022692"/>
    </source>
</evidence>
<organism evidence="9 10">
    <name type="scientific">Psychrobacter frigidicola</name>
    <dbReference type="NCBI Taxonomy" id="45611"/>
    <lineage>
        <taxon>Bacteria</taxon>
        <taxon>Pseudomonadati</taxon>
        <taxon>Pseudomonadota</taxon>
        <taxon>Gammaproteobacteria</taxon>
        <taxon>Moraxellales</taxon>
        <taxon>Moraxellaceae</taxon>
        <taxon>Psychrobacter</taxon>
    </lineage>
</organism>
<keyword evidence="6 8" id="KW-1133">Transmembrane helix</keyword>
<dbReference type="EMBL" id="VORZ01000001">
    <property type="protein sequence ID" value="TXD98267.1"/>
    <property type="molecule type" value="Genomic_DNA"/>
</dbReference>
<comment type="subcellular location">
    <subcellularLocation>
        <location evidence="1">Cell membrane</location>
        <topology evidence="1">Multi-pass membrane protein</topology>
    </subcellularLocation>
</comment>
<feature type="transmembrane region" description="Helical" evidence="8">
    <location>
        <begin position="240"/>
        <end position="261"/>
    </location>
</feature>
<evidence type="ECO:0000256" key="3">
    <source>
        <dbReference type="ARBA" id="ARBA00022448"/>
    </source>
</evidence>
<dbReference type="OrthoDB" id="3250831at2"/>
<evidence type="ECO:0000256" key="8">
    <source>
        <dbReference type="SAM" id="Phobius"/>
    </source>
</evidence>
<feature type="transmembrane region" description="Helical" evidence="8">
    <location>
        <begin position="183"/>
        <end position="201"/>
    </location>
</feature>
<evidence type="ECO:0000313" key="10">
    <source>
        <dbReference type="Proteomes" id="UP000321903"/>
    </source>
</evidence>
<dbReference type="AlphaFoldDB" id="A0A5C7A3R1"/>
<dbReference type="GO" id="GO:0005886">
    <property type="term" value="C:plasma membrane"/>
    <property type="evidence" value="ECO:0007669"/>
    <property type="project" value="UniProtKB-SubCell"/>
</dbReference>
<dbReference type="RefSeq" id="WP_147222564.1">
    <property type="nucleotide sequence ID" value="NZ_CAJGYY010000001.1"/>
</dbReference>
<reference evidence="9 10" key="1">
    <citation type="submission" date="2019-08" db="EMBL/GenBank/DDBJ databases">
        <title>Genome sequence of Psychrobacter frigidicola ACAM304 (type strain).</title>
        <authorList>
            <person name="Bowman J.P."/>
        </authorList>
    </citation>
    <scope>NUCLEOTIDE SEQUENCE [LARGE SCALE GENOMIC DNA]</scope>
    <source>
        <strain evidence="9 10">ACAM 304</strain>
    </source>
</reference>
<sequence length="356" mass="40498">MSTGNQTVQGTAAAVIANFLFSLLFLFGLFLQPLSGTQVAAWRIVMMLISIVLLISILKQWQHTFDYLKTLKTPKEWLLFILPTPILGGQIWLFMWGPVNSLGLDVTLGYFLYPLVMILVGRFFYSEEMSVLQWVATMCAAIGIGYDVFQYGSISWATLFVCLGYPPYYLLRRKLAVPPITGLLSDLVLLLPVVLVMLYNSGGFNMALHASKLWYLLPLLGIVSTAAMSLTMVASSKLPVSLFGTLCYLEPVFLFIFSITILNQNVEEAGSLLMYGLIFAALLIMILDSALSYIARRRDDRLQAYDDLQINSFPPRRRIKNRRIKGVLLAHRFRRIRRYQQKIDKMNRKIDRLHSK</sequence>
<proteinExistence type="inferred from homology"/>
<feature type="transmembrane region" description="Helical" evidence="8">
    <location>
        <begin position="77"/>
        <end position="95"/>
    </location>
</feature>
<keyword evidence="3" id="KW-0813">Transport</keyword>
<dbReference type="Proteomes" id="UP000321903">
    <property type="component" value="Unassembled WGS sequence"/>
</dbReference>
<feature type="transmembrane region" description="Helical" evidence="8">
    <location>
        <begin position="213"/>
        <end position="233"/>
    </location>
</feature>
<feature type="transmembrane region" description="Helical" evidence="8">
    <location>
        <begin position="131"/>
        <end position="148"/>
    </location>
</feature>
<feature type="transmembrane region" description="Helical" evidence="8">
    <location>
        <begin position="154"/>
        <end position="171"/>
    </location>
</feature>
<evidence type="ECO:0000256" key="7">
    <source>
        <dbReference type="ARBA" id="ARBA00023136"/>
    </source>
</evidence>
<protein>
    <submittedName>
        <fullName evidence="9">EamA family transporter RarD</fullName>
    </submittedName>
</protein>
<keyword evidence="10" id="KW-1185">Reference proteome</keyword>
<dbReference type="InterPro" id="IPR004626">
    <property type="entry name" value="RarD"/>
</dbReference>
<evidence type="ECO:0000256" key="1">
    <source>
        <dbReference type="ARBA" id="ARBA00004651"/>
    </source>
</evidence>
<comment type="similarity">
    <text evidence="2">Belongs to the EamA transporter family.</text>
</comment>
<feature type="transmembrane region" description="Helical" evidence="8">
    <location>
        <begin position="107"/>
        <end position="124"/>
    </location>
</feature>
<keyword evidence="4" id="KW-1003">Cell membrane</keyword>
<evidence type="ECO:0000256" key="6">
    <source>
        <dbReference type="ARBA" id="ARBA00022989"/>
    </source>
</evidence>
<name>A0A5C7A3R1_9GAMM</name>
<accession>A0A5C7A3R1</accession>
<gene>
    <name evidence="9" type="primary">rarD</name>
    <name evidence="9" type="ORF">ES754_04860</name>
</gene>
<keyword evidence="5 8" id="KW-0812">Transmembrane</keyword>
<feature type="transmembrane region" description="Helical" evidence="8">
    <location>
        <begin position="273"/>
        <end position="295"/>
    </location>
</feature>
<feature type="transmembrane region" description="Helical" evidence="8">
    <location>
        <begin position="40"/>
        <end position="57"/>
    </location>
</feature>
<evidence type="ECO:0000256" key="4">
    <source>
        <dbReference type="ARBA" id="ARBA00022475"/>
    </source>
</evidence>
<feature type="transmembrane region" description="Helical" evidence="8">
    <location>
        <begin position="12"/>
        <end position="34"/>
    </location>
</feature>
<evidence type="ECO:0000313" key="9">
    <source>
        <dbReference type="EMBL" id="TXD98267.1"/>
    </source>
</evidence>